<dbReference type="InterPro" id="IPR012675">
    <property type="entry name" value="Beta-grasp_dom_sf"/>
</dbReference>
<dbReference type="PATRIC" id="fig|118110.3.peg.167"/>
<keyword evidence="3" id="KW-1185">Reference proteome</keyword>
<sequence>MLYSTIKINNKNYTIYYEENEISLLSVLQLNYIDVKYQCKQGYCGMCKIILIKGKIYYNNKKLPLAFYNPGEIFPCCCIAKGNIEIEI</sequence>
<evidence type="ECO:0000259" key="1">
    <source>
        <dbReference type="PROSITE" id="PS51085"/>
    </source>
</evidence>
<dbReference type="STRING" id="118110.XW81_00840"/>
<dbReference type="OrthoDB" id="9806195at2"/>
<dbReference type="RefSeq" id="WP_075474011.1">
    <property type="nucleotide sequence ID" value="NZ_CP011299.1"/>
</dbReference>
<dbReference type="AlphaFoldDB" id="A0A172WDC3"/>
<accession>A0A172WDC3</accession>
<dbReference type="InterPro" id="IPR006058">
    <property type="entry name" value="2Fe2S_fd_BS"/>
</dbReference>
<name>A0A172WDC3_BUCSC</name>
<gene>
    <name evidence="2" type="ORF">XW81_00840</name>
</gene>
<protein>
    <recommendedName>
        <fullName evidence="1">2Fe-2S ferredoxin-type domain-containing protein</fullName>
    </recommendedName>
</protein>
<organism evidence="2 3">
    <name type="scientific">Buchnera aphidicola subsp. Schlechtendalia chinensis</name>
    <dbReference type="NCBI Taxonomy" id="118110"/>
    <lineage>
        <taxon>Bacteria</taxon>
        <taxon>Pseudomonadati</taxon>
        <taxon>Pseudomonadota</taxon>
        <taxon>Gammaproteobacteria</taxon>
        <taxon>Enterobacterales</taxon>
        <taxon>Erwiniaceae</taxon>
        <taxon>Buchnera</taxon>
    </lineage>
</organism>
<reference evidence="2 3" key="1">
    <citation type="submission" date="2015-04" db="EMBL/GenBank/DDBJ databases">
        <title>Buchnera aphidicola assembly.</title>
        <authorList>
            <person name="Zhang Y."/>
        </authorList>
    </citation>
    <scope>NUCLEOTIDE SEQUENCE [LARGE SCALE GENOMIC DNA]</scope>
    <source>
        <strain evidence="2 3">SC</strain>
    </source>
</reference>
<evidence type="ECO:0000313" key="2">
    <source>
        <dbReference type="EMBL" id="ANF16970.1"/>
    </source>
</evidence>
<dbReference type="NCBIfam" id="NF007985">
    <property type="entry name" value="PRK10713.1"/>
    <property type="match status" value="1"/>
</dbReference>
<feature type="domain" description="2Fe-2S ferredoxin-type" evidence="1">
    <location>
        <begin position="4"/>
        <end position="88"/>
    </location>
</feature>
<proteinExistence type="predicted"/>
<dbReference type="EMBL" id="CP011299">
    <property type="protein sequence ID" value="ANF16970.1"/>
    <property type="molecule type" value="Genomic_DNA"/>
</dbReference>
<evidence type="ECO:0000313" key="3">
    <source>
        <dbReference type="Proteomes" id="UP000077654"/>
    </source>
</evidence>
<dbReference type="Proteomes" id="UP000077654">
    <property type="component" value="Chromosome"/>
</dbReference>
<dbReference type="GO" id="GO:0051537">
    <property type="term" value="F:2 iron, 2 sulfur cluster binding"/>
    <property type="evidence" value="ECO:0007669"/>
    <property type="project" value="InterPro"/>
</dbReference>
<dbReference type="InterPro" id="IPR036010">
    <property type="entry name" value="2Fe-2S_ferredoxin-like_sf"/>
</dbReference>
<dbReference type="CDD" id="cd00207">
    <property type="entry name" value="fer2"/>
    <property type="match status" value="1"/>
</dbReference>
<dbReference type="PROSITE" id="PS00197">
    <property type="entry name" value="2FE2S_FER_1"/>
    <property type="match status" value="1"/>
</dbReference>
<dbReference type="InterPro" id="IPR001041">
    <property type="entry name" value="2Fe-2S_ferredoxin-type"/>
</dbReference>
<dbReference type="PROSITE" id="PS51085">
    <property type="entry name" value="2FE2S_FER_2"/>
    <property type="match status" value="1"/>
</dbReference>
<dbReference type="Pfam" id="PF00111">
    <property type="entry name" value="Fer2"/>
    <property type="match status" value="1"/>
</dbReference>
<dbReference type="Gene3D" id="3.10.20.30">
    <property type="match status" value="1"/>
</dbReference>
<dbReference type="SUPFAM" id="SSF54292">
    <property type="entry name" value="2Fe-2S ferredoxin-like"/>
    <property type="match status" value="1"/>
</dbReference>